<dbReference type="SUPFAM" id="SSF52540">
    <property type="entry name" value="P-loop containing nucleoside triphosphate hydrolases"/>
    <property type="match status" value="1"/>
</dbReference>
<gene>
    <name evidence="2" type="ORF">P2G67_14445</name>
</gene>
<dbReference type="InterPro" id="IPR027417">
    <property type="entry name" value="P-loop_NTPase"/>
</dbReference>
<dbReference type="RefSeq" id="WP_275823959.1">
    <property type="nucleotide sequence ID" value="NZ_JARHUD010000010.1"/>
</dbReference>
<feature type="domain" description="Hda lid" evidence="1">
    <location>
        <begin position="180"/>
        <end position="223"/>
    </location>
</feature>
<comment type="caution">
    <text evidence="2">The sequence shown here is derived from an EMBL/GenBank/DDBJ whole genome shotgun (WGS) entry which is preliminary data.</text>
</comment>
<proteinExistence type="predicted"/>
<dbReference type="InterPro" id="IPR055199">
    <property type="entry name" value="Hda_lid"/>
</dbReference>
<name>A0ABT5YQG1_9PROT</name>
<dbReference type="PANTHER" id="PTHR30050">
    <property type="entry name" value="CHROMOSOMAL REPLICATION INITIATOR PROTEIN DNAA"/>
    <property type="match status" value="1"/>
</dbReference>
<sequence>MNATQQIPLALEPRPALGREDFLVAPCNAVAAGWIDAWPDWPVPLVTLVGPAGSGKTHLAQVWRARSGAAELDPATGDAADLTEALGEAHAAVVDDAERLAGQPAGERGLFHLYNLMRERSGHLLLTARHPPSRWSITLPDLRSRLESGAVAALGEPDDALMGALLVKLFADRQLRPGAGAIDYLLLRMERSHAAACRLVARLDQRALAERRELRLPLVRAVLEETEREDASAERS</sequence>
<dbReference type="PANTHER" id="PTHR30050:SF5">
    <property type="entry name" value="DNAA REGULATORY INACTIVATOR HDA"/>
    <property type="match status" value="1"/>
</dbReference>
<keyword evidence="3" id="KW-1185">Reference proteome</keyword>
<evidence type="ECO:0000313" key="3">
    <source>
        <dbReference type="Proteomes" id="UP001215503"/>
    </source>
</evidence>
<accession>A0ABT5YQG1</accession>
<dbReference type="Gene3D" id="3.40.50.300">
    <property type="entry name" value="P-loop containing nucleotide triphosphate hydrolases"/>
    <property type="match status" value="1"/>
</dbReference>
<organism evidence="2 3">
    <name type="scientific">Aquibaculum arenosum</name>
    <dbReference type="NCBI Taxonomy" id="3032591"/>
    <lineage>
        <taxon>Bacteria</taxon>
        <taxon>Pseudomonadati</taxon>
        <taxon>Pseudomonadota</taxon>
        <taxon>Alphaproteobacteria</taxon>
        <taxon>Rhodospirillales</taxon>
        <taxon>Rhodovibrionaceae</taxon>
        <taxon>Aquibaculum</taxon>
    </lineage>
</organism>
<dbReference type="Proteomes" id="UP001215503">
    <property type="component" value="Unassembled WGS sequence"/>
</dbReference>
<evidence type="ECO:0000313" key="2">
    <source>
        <dbReference type="EMBL" id="MDF2097178.1"/>
    </source>
</evidence>
<dbReference type="Gene3D" id="1.10.8.60">
    <property type="match status" value="1"/>
</dbReference>
<evidence type="ECO:0000259" key="1">
    <source>
        <dbReference type="Pfam" id="PF22688"/>
    </source>
</evidence>
<reference evidence="2 3" key="1">
    <citation type="submission" date="2023-03" db="EMBL/GenBank/DDBJ databases">
        <title>Fodinicurvata sp. CAU 1616 isolated from sea sendiment.</title>
        <authorList>
            <person name="Kim W."/>
        </authorList>
    </citation>
    <scope>NUCLEOTIDE SEQUENCE [LARGE SCALE GENOMIC DNA]</scope>
    <source>
        <strain evidence="2 3">CAU 1616</strain>
    </source>
</reference>
<dbReference type="Pfam" id="PF22688">
    <property type="entry name" value="Hda_lid"/>
    <property type="match status" value="1"/>
</dbReference>
<dbReference type="EMBL" id="JARHUD010000010">
    <property type="protein sequence ID" value="MDF2097178.1"/>
    <property type="molecule type" value="Genomic_DNA"/>
</dbReference>
<protein>
    <submittedName>
        <fullName evidence="2">DnaA/Hda family protein</fullName>
    </submittedName>
</protein>